<dbReference type="AlphaFoldDB" id="A0A183S949"/>
<sequence length="65" mass="7543">MDTMLTNIPWNVAYLDDMLVIGRKEEKMLRGLDKVMENLIDYGLKINLEKSEFLRNNPQLGICGK</sequence>
<protein>
    <submittedName>
        <fullName evidence="4">Reverse transcriptase domain-containing protein</fullName>
    </submittedName>
</protein>
<proteinExistence type="predicted"/>
<reference evidence="2 3" key="2">
    <citation type="submission" date="2018-11" db="EMBL/GenBank/DDBJ databases">
        <authorList>
            <consortium name="Pathogen Informatics"/>
        </authorList>
    </citation>
    <scope>NUCLEOTIDE SEQUENCE [LARGE SCALE GENOMIC DNA]</scope>
    <source>
        <strain evidence="2 3">NST_G2</strain>
    </source>
</reference>
<reference evidence="4" key="1">
    <citation type="submission" date="2016-06" db="UniProtKB">
        <authorList>
            <consortium name="WormBaseParasite"/>
        </authorList>
    </citation>
    <scope>IDENTIFICATION</scope>
</reference>
<dbReference type="InterPro" id="IPR043502">
    <property type="entry name" value="DNA/RNA_pol_sf"/>
</dbReference>
<dbReference type="OrthoDB" id="3863715at2759"/>
<keyword evidence="3" id="KW-1185">Reference proteome</keyword>
<dbReference type="PROSITE" id="PS50878">
    <property type="entry name" value="RT_POL"/>
    <property type="match status" value="1"/>
</dbReference>
<dbReference type="SUPFAM" id="SSF56672">
    <property type="entry name" value="DNA/RNA polymerases"/>
    <property type="match status" value="1"/>
</dbReference>
<dbReference type="EMBL" id="UYSU01000722">
    <property type="protein sequence ID" value="VDL86161.1"/>
    <property type="molecule type" value="Genomic_DNA"/>
</dbReference>
<evidence type="ECO:0000313" key="2">
    <source>
        <dbReference type="EMBL" id="VDL86161.1"/>
    </source>
</evidence>
<dbReference type="InterPro" id="IPR043128">
    <property type="entry name" value="Rev_trsase/Diguanyl_cyclase"/>
</dbReference>
<organism evidence="4">
    <name type="scientific">Schistocephalus solidus</name>
    <name type="common">Tapeworm</name>
    <dbReference type="NCBI Taxonomy" id="70667"/>
    <lineage>
        <taxon>Eukaryota</taxon>
        <taxon>Metazoa</taxon>
        <taxon>Spiralia</taxon>
        <taxon>Lophotrochozoa</taxon>
        <taxon>Platyhelminthes</taxon>
        <taxon>Cestoda</taxon>
        <taxon>Eucestoda</taxon>
        <taxon>Diphyllobothriidea</taxon>
        <taxon>Diphyllobothriidae</taxon>
        <taxon>Schistocephalus</taxon>
    </lineage>
</organism>
<evidence type="ECO:0000259" key="1">
    <source>
        <dbReference type="PROSITE" id="PS50878"/>
    </source>
</evidence>
<feature type="domain" description="Reverse transcriptase" evidence="1">
    <location>
        <begin position="1"/>
        <end position="65"/>
    </location>
</feature>
<dbReference type="Pfam" id="PF00078">
    <property type="entry name" value="RVT_1"/>
    <property type="match status" value="1"/>
</dbReference>
<dbReference type="Proteomes" id="UP000275846">
    <property type="component" value="Unassembled WGS sequence"/>
</dbReference>
<evidence type="ECO:0000313" key="4">
    <source>
        <dbReference type="WBParaSite" id="SSLN_0000078001-mRNA-1"/>
    </source>
</evidence>
<dbReference type="WBParaSite" id="SSLN_0000078001-mRNA-1">
    <property type="protein sequence ID" value="SSLN_0000078001-mRNA-1"/>
    <property type="gene ID" value="SSLN_0000078001"/>
</dbReference>
<accession>A0A183S949</accession>
<evidence type="ECO:0000313" key="3">
    <source>
        <dbReference type="Proteomes" id="UP000275846"/>
    </source>
</evidence>
<name>A0A183S949_SCHSO</name>
<dbReference type="InterPro" id="IPR000477">
    <property type="entry name" value="RT_dom"/>
</dbReference>
<gene>
    <name evidence="2" type="ORF">SSLN_LOCUS747</name>
</gene>
<dbReference type="Gene3D" id="3.30.70.270">
    <property type="match status" value="1"/>
</dbReference>